<dbReference type="InterPro" id="IPR007263">
    <property type="entry name" value="DCC1-like"/>
</dbReference>
<protein>
    <submittedName>
        <fullName evidence="1">DUF393 domain-containing protein</fullName>
    </submittedName>
</protein>
<reference evidence="1 2" key="1">
    <citation type="submission" date="2023-01" db="EMBL/GenBank/DDBJ databases">
        <title>Psychrosphaera sp. nov., isolated from marine algae.</title>
        <authorList>
            <person name="Bayburt H."/>
            <person name="Choi B.J."/>
            <person name="Kim J.M."/>
            <person name="Choi D.G."/>
            <person name="Jeon C.O."/>
        </authorList>
    </citation>
    <scope>NUCLEOTIDE SEQUENCE [LARGE SCALE GENOMIC DNA]</scope>
    <source>
        <strain evidence="1 2">G1-22</strain>
    </source>
</reference>
<dbReference type="Proteomes" id="UP001528411">
    <property type="component" value="Unassembled WGS sequence"/>
</dbReference>
<sequence length="141" mass="16309">MMTIFYDGQCPLCSSEMRHLKQHDTHDVINLVDLHQQDFAKHYPDIEFSKAMAILHGRYQDKILLGLEVTHRAWTLVGKGFWVAPLNWPIIKPISHWVYLVVAKYRQPISAVLANLFNIKTDTCQNGACNAKATKPNHWRK</sequence>
<dbReference type="RefSeq" id="WP_215963499.1">
    <property type="nucleotide sequence ID" value="NZ_JAQOMS010000002.1"/>
</dbReference>
<name>A0ABT5FEA5_9GAMM</name>
<keyword evidence="2" id="KW-1185">Reference proteome</keyword>
<comment type="caution">
    <text evidence="1">The sequence shown here is derived from an EMBL/GenBank/DDBJ whole genome shotgun (WGS) entry which is preliminary data.</text>
</comment>
<accession>A0ABT5FEA5</accession>
<dbReference type="EMBL" id="JAQOMS010000002">
    <property type="protein sequence ID" value="MDC2888921.1"/>
    <property type="molecule type" value="Genomic_DNA"/>
</dbReference>
<proteinExistence type="predicted"/>
<dbReference type="PANTHER" id="PTHR34290">
    <property type="entry name" value="SI:CH73-390P7.2"/>
    <property type="match status" value="1"/>
</dbReference>
<dbReference type="InterPro" id="IPR044691">
    <property type="entry name" value="DCC1_Trx"/>
</dbReference>
<evidence type="ECO:0000313" key="2">
    <source>
        <dbReference type="Proteomes" id="UP001528411"/>
    </source>
</evidence>
<dbReference type="Pfam" id="PF04134">
    <property type="entry name" value="DCC1-like"/>
    <property type="match status" value="1"/>
</dbReference>
<organism evidence="1 2">
    <name type="scientific">Psychrosphaera algicola</name>
    <dbReference type="NCBI Taxonomy" id="3023714"/>
    <lineage>
        <taxon>Bacteria</taxon>
        <taxon>Pseudomonadati</taxon>
        <taxon>Pseudomonadota</taxon>
        <taxon>Gammaproteobacteria</taxon>
        <taxon>Alteromonadales</taxon>
        <taxon>Pseudoalteromonadaceae</taxon>
        <taxon>Psychrosphaera</taxon>
    </lineage>
</organism>
<dbReference type="PANTHER" id="PTHR34290:SF2">
    <property type="entry name" value="OS04G0668800 PROTEIN"/>
    <property type="match status" value="1"/>
</dbReference>
<gene>
    <name evidence="1" type="ORF">PN838_09245</name>
</gene>
<evidence type="ECO:0000313" key="1">
    <source>
        <dbReference type="EMBL" id="MDC2888921.1"/>
    </source>
</evidence>